<dbReference type="EMBL" id="CP007129">
    <property type="protein sequence ID" value="AHG93034.1"/>
    <property type="molecule type" value="Genomic_DNA"/>
</dbReference>
<feature type="domain" description="Type IV / VI secretion system DotU" evidence="2">
    <location>
        <begin position="22"/>
        <end position="221"/>
    </location>
</feature>
<keyword evidence="3" id="KW-0614">Plasmid</keyword>
<dbReference type="InParanoid" id="W0RPV4"/>
<dbReference type="Pfam" id="PF09850">
    <property type="entry name" value="DotU"/>
    <property type="match status" value="1"/>
</dbReference>
<dbReference type="PANTHER" id="PTHR38033">
    <property type="entry name" value="MEMBRANE PROTEIN-RELATED"/>
    <property type="match status" value="1"/>
</dbReference>
<dbReference type="NCBIfam" id="TIGR03349">
    <property type="entry name" value="IV_VI_DotU"/>
    <property type="match status" value="1"/>
</dbReference>
<dbReference type="RefSeq" id="WP_025414345.1">
    <property type="nucleotide sequence ID" value="NZ_CP007129.1"/>
</dbReference>
<evidence type="ECO:0000256" key="1">
    <source>
        <dbReference type="SAM" id="Phobius"/>
    </source>
</evidence>
<dbReference type="InterPro" id="IPR017732">
    <property type="entry name" value="T4/T6SS_DotU"/>
</dbReference>
<evidence type="ECO:0000259" key="2">
    <source>
        <dbReference type="Pfam" id="PF09850"/>
    </source>
</evidence>
<reference evidence="3 4" key="1">
    <citation type="journal article" date="2014" name="Genome Announc.">
        <title>Genome Sequence and Methylome of Soil Bacterium Gemmatirosa kalamazoonensis KBS708T, a Member of the Rarely Cultivated Gemmatimonadetes Phylum.</title>
        <authorList>
            <person name="Debruyn J.M."/>
            <person name="Radosevich M."/>
            <person name="Wommack K.E."/>
            <person name="Polson S.W."/>
            <person name="Hauser L.J."/>
            <person name="Fawaz M.N."/>
            <person name="Korlach J."/>
            <person name="Tsai Y.C."/>
        </authorList>
    </citation>
    <scope>NUCLEOTIDE SEQUENCE [LARGE SCALE GENOMIC DNA]</scope>
    <source>
        <strain evidence="3 4">KBS708</strain>
        <plasmid evidence="4">Plasmid 1</plasmid>
    </source>
</reference>
<organism evidence="3 4">
    <name type="scientific">Gemmatirosa kalamazoonensis</name>
    <dbReference type="NCBI Taxonomy" id="861299"/>
    <lineage>
        <taxon>Bacteria</taxon>
        <taxon>Pseudomonadati</taxon>
        <taxon>Gemmatimonadota</taxon>
        <taxon>Gemmatimonadia</taxon>
        <taxon>Gemmatimonadales</taxon>
        <taxon>Gemmatimonadaceae</taxon>
        <taxon>Gemmatirosa</taxon>
    </lineage>
</organism>
<dbReference type="KEGG" id="gba:J421_5499"/>
<keyword evidence="1" id="KW-0812">Transmembrane</keyword>
<evidence type="ECO:0000313" key="4">
    <source>
        <dbReference type="Proteomes" id="UP000019151"/>
    </source>
</evidence>
<dbReference type="OrthoDB" id="345640at2"/>
<keyword evidence="1" id="KW-0472">Membrane</keyword>
<dbReference type="AlphaFoldDB" id="W0RPV4"/>
<dbReference type="Gene3D" id="1.25.40.590">
    <property type="entry name" value="Type IV / VI secretion system, DotU"/>
    <property type="match status" value="1"/>
</dbReference>
<keyword evidence="4" id="KW-1185">Reference proteome</keyword>
<dbReference type="PANTHER" id="PTHR38033:SF1">
    <property type="entry name" value="DOTU FAMILY TYPE IV_VI SECRETION SYSTEM PROTEIN"/>
    <property type="match status" value="1"/>
</dbReference>
<keyword evidence="1" id="KW-1133">Transmembrane helix</keyword>
<dbReference type="Proteomes" id="UP000019151">
    <property type="component" value="Plasmid 1"/>
</dbReference>
<feature type="transmembrane region" description="Helical" evidence="1">
    <location>
        <begin position="204"/>
        <end position="226"/>
    </location>
</feature>
<dbReference type="HOGENOM" id="CLU_071818_3_0_0"/>
<proteinExistence type="predicted"/>
<dbReference type="InterPro" id="IPR038522">
    <property type="entry name" value="T4/T6SS_DotU_sf"/>
</dbReference>
<sequence>MTSSVPPAVPAPVLPAVGTGRLALALQEALTAVARLRADRQPVTDAAGFRAHMLHLLGRAEAEARSAGYEAADVRMAVFAVVALLDESALNARQPALADWARRPLQEELFGVHMAGEWIFQNVEQLLARPDTPALADLLEIHQLVFLLGFKGRYGAADPAALHAYTSRVADRVGRLRGVPGDLAPSWRPGADAVLGRDRWIRPLALGVAASLLLAVALWGVGAVSLRGDTAELRSLGGPISATAPASAPTR</sequence>
<protein>
    <submittedName>
        <fullName evidence="3">Type IV / VI secretion system protein, DotU family</fullName>
    </submittedName>
</protein>
<geneLocation type="plasmid" evidence="3 4">
    <name>1</name>
</geneLocation>
<gene>
    <name evidence="3" type="ORF">J421_5499</name>
</gene>
<name>W0RPV4_9BACT</name>
<accession>W0RPV4</accession>
<evidence type="ECO:0000313" key="3">
    <source>
        <dbReference type="EMBL" id="AHG93034.1"/>
    </source>
</evidence>